<evidence type="ECO:0000259" key="9">
    <source>
        <dbReference type="Pfam" id="PF02687"/>
    </source>
</evidence>
<dbReference type="InterPro" id="IPR003838">
    <property type="entry name" value="ABC3_permease_C"/>
</dbReference>
<organism evidence="10 11">
    <name type="scientific">Xylanibacillus composti</name>
    <dbReference type="NCBI Taxonomy" id="1572762"/>
    <lineage>
        <taxon>Bacteria</taxon>
        <taxon>Bacillati</taxon>
        <taxon>Bacillota</taxon>
        <taxon>Bacilli</taxon>
        <taxon>Bacillales</taxon>
        <taxon>Paenibacillaceae</taxon>
        <taxon>Xylanibacillus</taxon>
    </lineage>
</organism>
<feature type="transmembrane region" description="Helical" evidence="8">
    <location>
        <begin position="403"/>
        <end position="426"/>
    </location>
</feature>
<feature type="domain" description="ABC3 transporter permease C-terminal" evidence="9">
    <location>
        <begin position="834"/>
        <end position="955"/>
    </location>
</feature>
<gene>
    <name evidence="10" type="ORF">XYCOK13_07480</name>
</gene>
<proteinExistence type="inferred from homology"/>
<evidence type="ECO:0000313" key="11">
    <source>
        <dbReference type="Proteomes" id="UP000677918"/>
    </source>
</evidence>
<feature type="region of interest" description="Disordered" evidence="7">
    <location>
        <begin position="593"/>
        <end position="636"/>
    </location>
</feature>
<dbReference type="Pfam" id="PF02687">
    <property type="entry name" value="FtsX"/>
    <property type="match status" value="2"/>
</dbReference>
<feature type="transmembrane region" description="Helical" evidence="8">
    <location>
        <begin position="882"/>
        <end position="904"/>
    </location>
</feature>
<evidence type="ECO:0000256" key="7">
    <source>
        <dbReference type="SAM" id="MobiDB-lite"/>
    </source>
</evidence>
<sequence length="966" mass="108690">MKLPMIRFLFRKMWNNRWLTLSTLGALVLAVAFTTSIPMYANGSLKRVVSESLQERNAGLPAGSLLFRYQTVGSDSPDMESYEAVDQYIEEKVSADIGFPVHNYVSLTQLRNSRISPVDTEQVDASIRRQMSLMSLTGLEDRIEVNNGVMYSDQIEDGVIEAIVLDESMYRNYFRVGDEFYYPVNAPGQAPLKVKVVGSFEPKDPESPYDAYWFQGLDGYMNAFLISEKVMKDQLMQEMNIPLDTGLWYYNFDLRDIQTSQLTPLTRTLDRMNIDVYQLLRNTRVDLSFKDMLQDFKRLSLQLQTLLFTLAVPMIAMVFYYITMNSRQTLERQRSDIAVLRSRGASTRQIIWIYTLEGLILGGVALVIGPMLGWFMAKSIGSSNGFLSFVDRKSIPVDVDMSIILYGVAAVVIALAASLIPAIIYARSSIVGLRQQMARSDRKPLWMRWYLDVLLIALSGYGWYLFNERQILTSQAGLSSDQLQVQPLLFFVPALTIFSLGLFFLRLFPWLLRLVNLLGRWFLPLPAYLTLTQLSRSAKAYYPLMLLLILTLGLGVYNSSSARTIDLNSTERTLYEYGTDVVLQPVWEGFAEVQPRQPPPSGGNGEDGGSGGGGGGGQQPPGSPGAPSGPPPTIRFAEPPFEIFKEAVGVESAARVLKTKGNAVVSGRTAGQGVLMGVDNVDFAKVGWFRDSNLLPHHQNIYLNLLGMYEQAVLIPQNFAERHLLEPGDIMTIAVEQQAIEFVVVGTIPYWPSLYPQNEPFFIVNLDYVYDQIPLIPYEVWIKMQDGALLTPMLEELVEKDIELTNIKDVRIELAQQQRLPSRGGVFGILSLGFLVSVLVSFIGYLLYWFFNLSSRLVQFGVLRAMGLSRRQLTGMLLLEQVFTAGLSIILGVLIGKAASYLYLPFLQTTEDARRQVPPFQVVFNSQDTMNIYIVVAFMMLTGAALLFMHIRRLRVHQAVKMGEER</sequence>
<name>A0A8J4M0X1_9BACL</name>
<protein>
    <submittedName>
        <fullName evidence="10">ABC transporter permease</fullName>
    </submittedName>
</protein>
<feature type="transmembrane region" description="Helical" evidence="8">
    <location>
        <begin position="540"/>
        <end position="557"/>
    </location>
</feature>
<feature type="transmembrane region" description="Helical" evidence="8">
    <location>
        <begin position="447"/>
        <end position="466"/>
    </location>
</feature>
<evidence type="ECO:0000256" key="6">
    <source>
        <dbReference type="ARBA" id="ARBA00038076"/>
    </source>
</evidence>
<feature type="transmembrane region" description="Helical" evidence="8">
    <location>
        <begin position="932"/>
        <end position="951"/>
    </location>
</feature>
<feature type="compositionally biased region" description="Pro residues" evidence="7">
    <location>
        <begin position="621"/>
        <end position="633"/>
    </location>
</feature>
<evidence type="ECO:0000313" key="10">
    <source>
        <dbReference type="EMBL" id="GIQ67924.1"/>
    </source>
</evidence>
<keyword evidence="2" id="KW-1003">Cell membrane</keyword>
<accession>A0A8J4M0X1</accession>
<reference evidence="10" key="1">
    <citation type="submission" date="2021-04" db="EMBL/GenBank/DDBJ databases">
        <title>Draft genome sequence of Xylanibacillus composti strain K13.</title>
        <authorList>
            <person name="Uke A."/>
            <person name="Chhe C."/>
            <person name="Baramee S."/>
            <person name="Kosugi A."/>
        </authorList>
    </citation>
    <scope>NUCLEOTIDE SEQUENCE</scope>
    <source>
        <strain evidence="10">K13</strain>
    </source>
</reference>
<feature type="transmembrane region" description="Helical" evidence="8">
    <location>
        <begin position="826"/>
        <end position="847"/>
    </location>
</feature>
<dbReference type="RefSeq" id="WP_213410552.1">
    <property type="nucleotide sequence ID" value="NZ_BOVK01000011.1"/>
</dbReference>
<evidence type="ECO:0000256" key="1">
    <source>
        <dbReference type="ARBA" id="ARBA00004651"/>
    </source>
</evidence>
<keyword evidence="3 8" id="KW-0812">Transmembrane</keyword>
<feature type="compositionally biased region" description="Gly residues" evidence="7">
    <location>
        <begin position="602"/>
        <end position="619"/>
    </location>
</feature>
<keyword evidence="11" id="KW-1185">Reference proteome</keyword>
<evidence type="ECO:0000256" key="8">
    <source>
        <dbReference type="SAM" id="Phobius"/>
    </source>
</evidence>
<evidence type="ECO:0000256" key="5">
    <source>
        <dbReference type="ARBA" id="ARBA00023136"/>
    </source>
</evidence>
<comment type="subcellular location">
    <subcellularLocation>
        <location evidence="1">Cell membrane</location>
        <topology evidence="1">Multi-pass membrane protein</topology>
    </subcellularLocation>
</comment>
<feature type="transmembrane region" description="Helical" evidence="8">
    <location>
        <begin position="351"/>
        <end position="377"/>
    </location>
</feature>
<feature type="domain" description="ABC3 transporter permease C-terminal" evidence="9">
    <location>
        <begin position="311"/>
        <end position="429"/>
    </location>
</feature>
<dbReference type="GO" id="GO:0005886">
    <property type="term" value="C:plasma membrane"/>
    <property type="evidence" value="ECO:0007669"/>
    <property type="project" value="UniProtKB-SubCell"/>
</dbReference>
<evidence type="ECO:0000256" key="2">
    <source>
        <dbReference type="ARBA" id="ARBA00022475"/>
    </source>
</evidence>
<keyword evidence="5 8" id="KW-0472">Membrane</keyword>
<evidence type="ECO:0000256" key="4">
    <source>
        <dbReference type="ARBA" id="ARBA00022989"/>
    </source>
</evidence>
<dbReference type="Proteomes" id="UP000677918">
    <property type="component" value="Unassembled WGS sequence"/>
</dbReference>
<dbReference type="EMBL" id="BOVK01000011">
    <property type="protein sequence ID" value="GIQ67924.1"/>
    <property type="molecule type" value="Genomic_DNA"/>
</dbReference>
<comment type="similarity">
    <text evidence="6">Belongs to the ABC-4 integral membrane protein family.</text>
</comment>
<feature type="transmembrane region" description="Helical" evidence="8">
    <location>
        <begin position="301"/>
        <end position="322"/>
    </location>
</feature>
<evidence type="ECO:0000256" key="3">
    <source>
        <dbReference type="ARBA" id="ARBA00022692"/>
    </source>
</evidence>
<dbReference type="PANTHER" id="PTHR30572:SF4">
    <property type="entry name" value="ABC TRANSPORTER PERMEASE YTRF"/>
    <property type="match status" value="1"/>
</dbReference>
<feature type="transmembrane region" description="Helical" evidence="8">
    <location>
        <begin position="486"/>
        <end position="505"/>
    </location>
</feature>
<dbReference type="GO" id="GO:0022857">
    <property type="term" value="F:transmembrane transporter activity"/>
    <property type="evidence" value="ECO:0007669"/>
    <property type="project" value="TreeGrafter"/>
</dbReference>
<keyword evidence="4 8" id="KW-1133">Transmembrane helix</keyword>
<comment type="caution">
    <text evidence="10">The sequence shown here is derived from an EMBL/GenBank/DDBJ whole genome shotgun (WGS) entry which is preliminary data.</text>
</comment>
<dbReference type="PANTHER" id="PTHR30572">
    <property type="entry name" value="MEMBRANE COMPONENT OF TRANSPORTER-RELATED"/>
    <property type="match status" value="1"/>
</dbReference>
<dbReference type="InterPro" id="IPR050250">
    <property type="entry name" value="Macrolide_Exporter_MacB"/>
</dbReference>
<dbReference type="AlphaFoldDB" id="A0A8J4M0X1"/>